<dbReference type="AlphaFoldDB" id="A0A6H9V943"/>
<dbReference type="EMBL" id="VZRB01000001">
    <property type="protein sequence ID" value="KAB1150708.1"/>
    <property type="molecule type" value="Genomic_DNA"/>
</dbReference>
<accession>A0A6H9V943</accession>
<name>A0A6H9V943_9ACTN</name>
<evidence type="ECO:0008006" key="3">
    <source>
        <dbReference type="Google" id="ProtNLM"/>
    </source>
</evidence>
<reference evidence="1 2" key="1">
    <citation type="submission" date="2019-09" db="EMBL/GenBank/DDBJ databases">
        <title>Screening of Novel Bioactive Compounds from Soil-Associated.</title>
        <authorList>
            <person name="Zhao S."/>
        </authorList>
    </citation>
    <scope>NUCLEOTIDE SEQUENCE [LARGE SCALE GENOMIC DNA]</scope>
    <source>
        <strain evidence="1 2">HIT-DPA4</strain>
    </source>
</reference>
<dbReference type="RefSeq" id="WP_150943611.1">
    <property type="nucleotide sequence ID" value="NZ_VZRB01000001.1"/>
</dbReference>
<dbReference type="Proteomes" id="UP000442707">
    <property type="component" value="Unassembled WGS sequence"/>
</dbReference>
<gene>
    <name evidence="1" type="ORF">F7R91_01640</name>
</gene>
<comment type="caution">
    <text evidence="1">The sequence shown here is derived from an EMBL/GenBank/DDBJ whole genome shotgun (WGS) entry which is preliminary data.</text>
</comment>
<evidence type="ECO:0000313" key="1">
    <source>
        <dbReference type="EMBL" id="KAB1150708.1"/>
    </source>
</evidence>
<sequence>MTRVEREPAYGYLRVLDLPEDEVEVLEKQLHEYANAHNLVLLDVRKERYRLLRPGELAAWLIEREVQHLIVPSAEHVTTHPIARMLFCQAVYLDAGAELHEACGETD</sequence>
<proteinExistence type="predicted"/>
<protein>
    <recommendedName>
        <fullName evidence="3">Resolvase/invertase-type recombinase catalytic domain-containing protein</fullName>
    </recommendedName>
</protein>
<keyword evidence="2" id="KW-1185">Reference proteome</keyword>
<organism evidence="1 2">
    <name type="scientific">Streptomyces luteolifulvus</name>
    <dbReference type="NCBI Taxonomy" id="2615112"/>
    <lineage>
        <taxon>Bacteria</taxon>
        <taxon>Bacillati</taxon>
        <taxon>Actinomycetota</taxon>
        <taxon>Actinomycetes</taxon>
        <taxon>Kitasatosporales</taxon>
        <taxon>Streptomycetaceae</taxon>
        <taxon>Streptomyces</taxon>
    </lineage>
</organism>
<evidence type="ECO:0000313" key="2">
    <source>
        <dbReference type="Proteomes" id="UP000442707"/>
    </source>
</evidence>